<comment type="caution">
    <text evidence="1">The sequence shown here is derived from an EMBL/GenBank/DDBJ whole genome shotgun (WGS) entry which is preliminary data.</text>
</comment>
<sequence length="229" mass="26556">MHSNVWHKVSRLLSLTKLLRKQNEELVAVITEVQEKLSDVNPTRYYQRYKNALAKISALEASLEKWRRLARNYEKFNDYRQRRYSRNGDSETIYGLRYPFRKTLTGVSTDYDTIDNYQSIEEKISSATETMASKSKDRMKSYTPNPFKLLSRTLSLSNNDTSKFPESGNIQDVMTTPDSITARELVDEMQRSSTMTNEERGFNKPSMSSNVLADLFRRREAMGGEEATL</sequence>
<protein>
    <submittedName>
        <fullName evidence="1">6753_t:CDS:1</fullName>
    </submittedName>
</protein>
<proteinExistence type="predicted"/>
<name>A0A9N9CR23_9GLOM</name>
<evidence type="ECO:0000313" key="1">
    <source>
        <dbReference type="EMBL" id="CAG8609932.1"/>
    </source>
</evidence>
<dbReference type="EMBL" id="CAJVPI010001379">
    <property type="protein sequence ID" value="CAG8609932.1"/>
    <property type="molecule type" value="Genomic_DNA"/>
</dbReference>
<organism evidence="1 2">
    <name type="scientific">Paraglomus brasilianum</name>
    <dbReference type="NCBI Taxonomy" id="144538"/>
    <lineage>
        <taxon>Eukaryota</taxon>
        <taxon>Fungi</taxon>
        <taxon>Fungi incertae sedis</taxon>
        <taxon>Mucoromycota</taxon>
        <taxon>Glomeromycotina</taxon>
        <taxon>Glomeromycetes</taxon>
        <taxon>Paraglomerales</taxon>
        <taxon>Paraglomeraceae</taxon>
        <taxon>Paraglomus</taxon>
    </lineage>
</organism>
<evidence type="ECO:0000313" key="2">
    <source>
        <dbReference type="Proteomes" id="UP000789739"/>
    </source>
</evidence>
<keyword evidence="2" id="KW-1185">Reference proteome</keyword>
<reference evidence="1" key="1">
    <citation type="submission" date="2021-06" db="EMBL/GenBank/DDBJ databases">
        <authorList>
            <person name="Kallberg Y."/>
            <person name="Tangrot J."/>
            <person name="Rosling A."/>
        </authorList>
    </citation>
    <scope>NUCLEOTIDE SEQUENCE</scope>
    <source>
        <strain evidence="1">BR232B</strain>
    </source>
</reference>
<gene>
    <name evidence="1" type="ORF">PBRASI_LOCUS8110</name>
</gene>
<dbReference type="AlphaFoldDB" id="A0A9N9CR23"/>
<accession>A0A9N9CR23</accession>
<dbReference type="Proteomes" id="UP000789739">
    <property type="component" value="Unassembled WGS sequence"/>
</dbReference>